<comment type="similarity">
    <text evidence="1">Belongs to the TolB family.</text>
</comment>
<comment type="caution">
    <text evidence="3">The sequence shown here is derived from an EMBL/GenBank/DDBJ whole genome shotgun (WGS) entry which is preliminary data.</text>
</comment>
<dbReference type="SUPFAM" id="SSF69304">
    <property type="entry name" value="Tricorn protease N-terminal domain"/>
    <property type="match status" value="2"/>
</dbReference>
<keyword evidence="4" id="KW-1185">Reference proteome</keyword>
<dbReference type="PANTHER" id="PTHR36842">
    <property type="entry name" value="PROTEIN TOLB HOMOLOG"/>
    <property type="match status" value="1"/>
</dbReference>
<feature type="region of interest" description="Disordered" evidence="2">
    <location>
        <begin position="1046"/>
        <end position="1067"/>
    </location>
</feature>
<accession>A0ABT0GFY1</accession>
<dbReference type="Pfam" id="PF07676">
    <property type="entry name" value="PD40"/>
    <property type="match status" value="2"/>
</dbReference>
<name>A0ABT0GFY1_9GAMM</name>
<proteinExistence type="inferred from homology"/>
<dbReference type="InterPro" id="IPR011042">
    <property type="entry name" value="6-blade_b-propeller_TolB-like"/>
</dbReference>
<dbReference type="EMBL" id="JALNMH010000005">
    <property type="protein sequence ID" value="MCK7593452.1"/>
    <property type="molecule type" value="Genomic_DNA"/>
</dbReference>
<dbReference type="Gene3D" id="2.120.10.30">
    <property type="entry name" value="TolB, C-terminal domain"/>
    <property type="match status" value="3"/>
</dbReference>
<dbReference type="RefSeq" id="WP_248207018.1">
    <property type="nucleotide sequence ID" value="NZ_JALNMH010000005.1"/>
</dbReference>
<evidence type="ECO:0000256" key="2">
    <source>
        <dbReference type="SAM" id="MobiDB-lite"/>
    </source>
</evidence>
<sequence>MPDKKRFAMTTFDGVRSFLCIVALVGLLGRSPHATGASYELITEAAVPAVLQPNSSGSGFPDASSDGRFVVFANFSSNLVPTDNNGTCADIFLFDAQSSADTLEHVSVNDQGVGGSSCSYSPSISADGRWVLFFSFSTNLDLTLPGSVGMFLRDRQAGTTRRVDVRPDGQPMSVGGGVLSRNGQFVLLWDRADGYLYRRDLQAQQTVRVSLDSSGNPIAFSSPFGVVGNFQSMAISDDGNVVAFATQADVPSMGDTDGARDIYLRDIGQDTTELVTRAADGSNPPGSVWTQASPSSSDFNTSFMTGGAGFRWLSGDGRKVAFSSPDPLTTTDLPAGNQIVDGFVFTRADQSTPARLELVTVAINGARSFSTSLAQALSSDGARVLLEFGSTVFDGSQGLLGAAVRRMADGVLESALRASSGPPVLPRGRTSISPDGLHVLAHVGSDSHRFTVDGEALNEAIVRSPVASGQAVLVSRPNRLAANVARAANNSTFDSGFWARRLLSADGSVIGFESWANNLTGDDTFRGADVFVRDRSAVQTRRYGGSGGACATTHSDLSADGRFLVFESCAQLTGDANGGTHVYRVDRSNNDISLVSRSAGLPGSVQSASFPLISDDGRFVLMSSSTELVVDGGGFGLFRRDLVTGNVVRANSNAQGQPVPLASSNPHAFSGDGRYVAFTTSSALDAADGNGLRDIYLKDLQTGSLVWVTRPALGLNLSLNSLPVGLSQDGRHVLFVAYSAQLLGGGSTFGASFRFDRVTGETVRVDVDTQGRALGSAVARGATSAGSTGVRMSANGRFVAVGALVRDFVVNEGLFNGLFVRDLETGVTVRLTAGTNGQTIVSGSPAALGADGRWLLFSSSMANLVPNDGNGIISDLFLVENPLFGGELASDVDTLTPATTEPSLQAEIAAQGRFVVFESLDPKLHAPCPGVANPPLLCGAGGGACPATGLLYVFRLDTTQGCVDLVSLDNEQKLIPMLALHKGLGDPLLGKPSVSADGSVVAFVADDTSTGKLAGEGKKQREARQKTGGVSVLMRNMLTGTTVRVGASNGAGNDPATGQPYSGGKPQVAPGGDVVVYTGLRNGKPAVLLGRVSGTAIQEVCVSCKRPQGVTSVDPSAYTEALDGFAQNPTVSAGGTWVAYETTAKNAPDQASSCNNGSGNLSVMMRNMITGTTRAVNRPAPGAACQSGNASKPRLDFSGQRLVFESTQPLAPGAAPRREVYLYEPVRDSLVQVSVDGLGGQVDAESGEATISGDGKLIAFTSRARRGYGAELDGSAPAVKNVVVRDLRGNVARRLSKNLNGIDANGDSARPSLSYSGSFVVFDSQASNLSSADSNGTTADVFLRSNPVVVNVIFDSSFE</sequence>
<evidence type="ECO:0008006" key="5">
    <source>
        <dbReference type="Google" id="ProtNLM"/>
    </source>
</evidence>
<dbReference type="SUPFAM" id="SSF82171">
    <property type="entry name" value="DPP6 N-terminal domain-like"/>
    <property type="match status" value="2"/>
</dbReference>
<protein>
    <recommendedName>
        <fullName evidence="5">WD40-like Beta Propeller Repeat</fullName>
    </recommendedName>
</protein>
<dbReference type="Proteomes" id="UP001431449">
    <property type="component" value="Unassembled WGS sequence"/>
</dbReference>
<evidence type="ECO:0000313" key="4">
    <source>
        <dbReference type="Proteomes" id="UP001431449"/>
    </source>
</evidence>
<organism evidence="3 4">
    <name type="scientific">Pseudomarimonas salicorniae</name>
    <dbReference type="NCBI Taxonomy" id="2933270"/>
    <lineage>
        <taxon>Bacteria</taxon>
        <taxon>Pseudomonadati</taxon>
        <taxon>Pseudomonadota</taxon>
        <taxon>Gammaproteobacteria</taxon>
        <taxon>Lysobacterales</taxon>
        <taxon>Lysobacteraceae</taxon>
        <taxon>Pseudomarimonas</taxon>
    </lineage>
</organism>
<dbReference type="InterPro" id="IPR011659">
    <property type="entry name" value="WD40"/>
</dbReference>
<gene>
    <name evidence="3" type="ORF">M0G41_07205</name>
</gene>
<evidence type="ECO:0000313" key="3">
    <source>
        <dbReference type="EMBL" id="MCK7593452.1"/>
    </source>
</evidence>
<evidence type="ECO:0000256" key="1">
    <source>
        <dbReference type="ARBA" id="ARBA00009820"/>
    </source>
</evidence>
<reference evidence="3" key="1">
    <citation type="submission" date="2022-04" db="EMBL/GenBank/DDBJ databases">
        <title>Lysobacter sp. CAU 1642 isolated from sea sand.</title>
        <authorList>
            <person name="Kim W."/>
        </authorList>
    </citation>
    <scope>NUCLEOTIDE SEQUENCE</scope>
    <source>
        <strain evidence="3">CAU 1642</strain>
    </source>
</reference>